<dbReference type="GO" id="GO:0043539">
    <property type="term" value="F:protein serine/threonine kinase activator activity"/>
    <property type="evidence" value="ECO:0007669"/>
    <property type="project" value="InterPro"/>
</dbReference>
<dbReference type="GO" id="GO:0006611">
    <property type="term" value="P:protein export from nucleus"/>
    <property type="evidence" value="ECO:0007669"/>
    <property type="project" value="TreeGrafter"/>
</dbReference>
<dbReference type="Gene3D" id="1.10.510.10">
    <property type="entry name" value="Transferase(Phosphotransferase) domain 1"/>
    <property type="match status" value="1"/>
</dbReference>
<feature type="compositionally biased region" description="Basic and acidic residues" evidence="2">
    <location>
        <begin position="117"/>
        <end position="127"/>
    </location>
</feature>
<dbReference type="OrthoDB" id="8693905at2759"/>
<comment type="similarity">
    <text evidence="1">Belongs to the protein kinase superfamily. STE Ser/Thr protein kinase family. STE20 subfamily.</text>
</comment>
<dbReference type="AlphaFoldDB" id="A0A2W1BX55"/>
<protein>
    <recommendedName>
        <fullName evidence="3">Protein kinase domain-containing protein</fullName>
    </recommendedName>
</protein>
<accession>A0A2W1BX55</accession>
<evidence type="ECO:0000259" key="3">
    <source>
        <dbReference type="PROSITE" id="PS50011"/>
    </source>
</evidence>
<gene>
    <name evidence="4" type="primary">HaOG204780</name>
    <name evidence="4" type="ORF">B5X24_HaOG204780</name>
</gene>
<reference evidence="4 5" key="1">
    <citation type="journal article" date="2017" name="BMC Biol.">
        <title>Genomic innovations, transcriptional plasticity and gene loss underlying the evolution and divergence of two highly polyphagous and invasive Helicoverpa pest species.</title>
        <authorList>
            <person name="Pearce S.L."/>
            <person name="Clarke D.F."/>
            <person name="East P.D."/>
            <person name="Elfekih S."/>
            <person name="Gordon K.H."/>
            <person name="Jermiin L.S."/>
            <person name="McGaughran A."/>
            <person name="Oakeshott J.G."/>
            <person name="Papanikolaou A."/>
            <person name="Perera O.P."/>
            <person name="Rane R.V."/>
            <person name="Richards S."/>
            <person name="Tay W.T."/>
            <person name="Walsh T.K."/>
            <person name="Anderson A."/>
            <person name="Anderson C.J."/>
            <person name="Asgari S."/>
            <person name="Board P.G."/>
            <person name="Bretschneider A."/>
            <person name="Campbell P.M."/>
            <person name="Chertemps T."/>
            <person name="Christeller J.T."/>
            <person name="Coppin C.W."/>
            <person name="Downes S.J."/>
            <person name="Duan G."/>
            <person name="Farnsworth C.A."/>
            <person name="Good R.T."/>
            <person name="Han L.B."/>
            <person name="Han Y.C."/>
            <person name="Hatje K."/>
            <person name="Horne I."/>
            <person name="Huang Y.P."/>
            <person name="Hughes D.S."/>
            <person name="Jacquin-Joly E."/>
            <person name="James W."/>
            <person name="Jhangiani S."/>
            <person name="Kollmar M."/>
            <person name="Kuwar S.S."/>
            <person name="Li S."/>
            <person name="Liu N.Y."/>
            <person name="Maibeche M.T."/>
            <person name="Miller J.R."/>
            <person name="Montagne N."/>
            <person name="Perry T."/>
            <person name="Qu J."/>
            <person name="Song S.V."/>
            <person name="Sutton G.G."/>
            <person name="Vogel H."/>
            <person name="Walenz B.P."/>
            <person name="Xu W."/>
            <person name="Zhang H.J."/>
            <person name="Zou Z."/>
            <person name="Batterham P."/>
            <person name="Edwards O.R."/>
            <person name="Feyereisen R."/>
            <person name="Gibbs R.A."/>
            <person name="Heckel D.G."/>
            <person name="McGrath A."/>
            <person name="Robin C."/>
            <person name="Scherer S.E."/>
            <person name="Worley K.C."/>
            <person name="Wu Y.D."/>
        </authorList>
    </citation>
    <scope>NUCLEOTIDE SEQUENCE [LARGE SCALE GENOMIC DNA]</scope>
    <source>
        <strain evidence="4">Harm_GR_Male_#8</strain>
        <tissue evidence="4">Whole organism</tissue>
    </source>
</reference>
<proteinExistence type="inferred from homology"/>
<evidence type="ECO:0000256" key="1">
    <source>
        <dbReference type="ARBA" id="ARBA00008874"/>
    </source>
</evidence>
<feature type="compositionally biased region" description="Polar residues" evidence="2">
    <location>
        <begin position="104"/>
        <end position="115"/>
    </location>
</feature>
<dbReference type="GO" id="GO:0005524">
    <property type="term" value="F:ATP binding"/>
    <property type="evidence" value="ECO:0007669"/>
    <property type="project" value="InterPro"/>
</dbReference>
<dbReference type="GO" id="GO:1902554">
    <property type="term" value="C:serine/threonine protein kinase complex"/>
    <property type="evidence" value="ECO:0007669"/>
    <property type="project" value="TreeGrafter"/>
</dbReference>
<evidence type="ECO:0000256" key="2">
    <source>
        <dbReference type="SAM" id="MobiDB-lite"/>
    </source>
</evidence>
<organism evidence="4 5">
    <name type="scientific">Helicoverpa armigera</name>
    <name type="common">Cotton bollworm</name>
    <name type="synonym">Heliothis armigera</name>
    <dbReference type="NCBI Taxonomy" id="29058"/>
    <lineage>
        <taxon>Eukaryota</taxon>
        <taxon>Metazoa</taxon>
        <taxon>Ecdysozoa</taxon>
        <taxon>Arthropoda</taxon>
        <taxon>Hexapoda</taxon>
        <taxon>Insecta</taxon>
        <taxon>Pterygota</taxon>
        <taxon>Neoptera</taxon>
        <taxon>Endopterygota</taxon>
        <taxon>Lepidoptera</taxon>
        <taxon>Glossata</taxon>
        <taxon>Ditrysia</taxon>
        <taxon>Noctuoidea</taxon>
        <taxon>Noctuidae</taxon>
        <taxon>Heliothinae</taxon>
        <taxon>Helicoverpa</taxon>
    </lineage>
</organism>
<feature type="region of interest" description="Disordered" evidence="2">
    <location>
        <begin position="48"/>
        <end position="127"/>
    </location>
</feature>
<evidence type="ECO:0000313" key="4">
    <source>
        <dbReference type="EMBL" id="PZC76333.1"/>
    </source>
</evidence>
<dbReference type="GO" id="GO:0004672">
    <property type="term" value="F:protein kinase activity"/>
    <property type="evidence" value="ECO:0007669"/>
    <property type="project" value="InterPro"/>
</dbReference>
<dbReference type="InterPro" id="IPR011009">
    <property type="entry name" value="Kinase-like_dom_sf"/>
</dbReference>
<feature type="domain" description="Protein kinase" evidence="3">
    <location>
        <begin position="1"/>
        <end position="25"/>
    </location>
</feature>
<dbReference type="PANTHER" id="PTHR48014">
    <property type="entry name" value="SERINE/THREONINE-PROTEIN KINASE FRAY2"/>
    <property type="match status" value="1"/>
</dbReference>
<name>A0A2W1BX55_HELAM</name>
<dbReference type="EMBL" id="KZ149961">
    <property type="protein sequence ID" value="PZC76333.1"/>
    <property type="molecule type" value="Genomic_DNA"/>
</dbReference>
<sequence length="127" mass="14577">MIIDCLQKDPSKRPSATELLKHPFFKKAKDRKYLTQTLVAIGPSMETRVHKASKRSTGASGRLHRTVTGEWVWSEEEEEQQQQPVEAPDSDEEPFYTDDERPMNQLQKADSSGSENEGERKYLPSRL</sequence>
<evidence type="ECO:0000313" key="5">
    <source>
        <dbReference type="Proteomes" id="UP000249218"/>
    </source>
</evidence>
<keyword evidence="5" id="KW-1185">Reference proteome</keyword>
<dbReference type="SUPFAM" id="SSF56112">
    <property type="entry name" value="Protein kinase-like (PK-like)"/>
    <property type="match status" value="1"/>
</dbReference>
<dbReference type="PANTHER" id="PTHR48014:SF21">
    <property type="entry name" value="SERINE_THREONINE-PROTEIN KINASE FRAY2"/>
    <property type="match status" value="1"/>
</dbReference>
<dbReference type="InterPro" id="IPR000719">
    <property type="entry name" value="Prot_kinase_dom"/>
</dbReference>
<dbReference type="InterPro" id="IPR047173">
    <property type="entry name" value="STRAD_A/B-like"/>
</dbReference>
<dbReference type="PROSITE" id="PS50011">
    <property type="entry name" value="PROTEIN_KINASE_DOM"/>
    <property type="match status" value="1"/>
</dbReference>
<dbReference type="Proteomes" id="UP000249218">
    <property type="component" value="Unassembled WGS sequence"/>
</dbReference>
<feature type="compositionally biased region" description="Acidic residues" evidence="2">
    <location>
        <begin position="88"/>
        <end position="97"/>
    </location>
</feature>